<dbReference type="SUPFAM" id="SSF52283">
    <property type="entry name" value="Formate/glycerate dehydrogenase catalytic domain-like"/>
    <property type="match status" value="1"/>
</dbReference>
<keyword evidence="2 4" id="KW-0560">Oxidoreductase</keyword>
<keyword evidence="1" id="KW-0521">NADP</keyword>
<feature type="domain" description="D-isomer specific 2-hydroxyacid dehydrogenase NAD-binding" evidence="6">
    <location>
        <begin position="156"/>
        <end position="329"/>
    </location>
</feature>
<evidence type="ECO:0000256" key="1">
    <source>
        <dbReference type="ARBA" id="ARBA00022857"/>
    </source>
</evidence>
<dbReference type="InterPro" id="IPR006140">
    <property type="entry name" value="D-isomer_DH_NAD-bd"/>
</dbReference>
<evidence type="ECO:0000256" key="2">
    <source>
        <dbReference type="ARBA" id="ARBA00023002"/>
    </source>
</evidence>
<sequence length="362" mass="40213">MSINMKHRKHIKVYTTYVIHEAQKNHDVELRRSCESPVTPMNMAPEVPAILVLGPPLVFKAYESDFSQKFNFLKPWEKPIPLQQFISTHSSTVKAIFCSAVSPVTSDIIQSLPELRFVLASSTGVNHIDLRECKRRGIVVANAGSTFSEDVADMAVGLLIDVLRRISAGNRFVKSGVWRREGDYPLAHKLSGKQVGIVGLGSIGLDIATRLKAMGCIISYTSRTMKPHVTFPFYPTIHQLVANCKILIISCALTEETRHMIDREVMLVLGKEGIIVNIARGAIINEKELIECLVKGEIGGAGLDVFENEPNFPQELFPLDNVVLTPHHGAVTEEACRDLYDHVCKNLHAFLANKSLECEVDM</sequence>
<evidence type="ECO:0000313" key="7">
    <source>
        <dbReference type="EMBL" id="KAJ0213894.1"/>
    </source>
</evidence>
<dbReference type="GO" id="GO:0051287">
    <property type="term" value="F:NAD binding"/>
    <property type="evidence" value="ECO:0007669"/>
    <property type="project" value="InterPro"/>
</dbReference>
<evidence type="ECO:0008006" key="9">
    <source>
        <dbReference type="Google" id="ProtNLM"/>
    </source>
</evidence>
<dbReference type="Proteomes" id="UP000235145">
    <property type="component" value="Unassembled WGS sequence"/>
</dbReference>
<dbReference type="Pfam" id="PF02826">
    <property type="entry name" value="2-Hacid_dh_C"/>
    <property type="match status" value="1"/>
</dbReference>
<name>A0A9R1XIH3_LACSA</name>
<dbReference type="CDD" id="cd12156">
    <property type="entry name" value="HPPR"/>
    <property type="match status" value="1"/>
</dbReference>
<gene>
    <name evidence="7" type="ORF">LSAT_V11C400171880</name>
</gene>
<comment type="similarity">
    <text evidence="4">Belongs to the D-isomer specific 2-hydroxyacid dehydrogenase family.</text>
</comment>
<dbReference type="Pfam" id="PF00389">
    <property type="entry name" value="2-Hacid_dh"/>
    <property type="match status" value="1"/>
</dbReference>
<evidence type="ECO:0000313" key="8">
    <source>
        <dbReference type="Proteomes" id="UP000235145"/>
    </source>
</evidence>
<feature type="domain" description="D-isomer specific 2-hydroxyacid dehydrogenase catalytic" evidence="5">
    <location>
        <begin position="91"/>
        <end position="360"/>
    </location>
</feature>
<dbReference type="OrthoDB" id="298012at2759"/>
<dbReference type="SUPFAM" id="SSF51735">
    <property type="entry name" value="NAD(P)-binding Rossmann-fold domains"/>
    <property type="match status" value="1"/>
</dbReference>
<evidence type="ECO:0000256" key="3">
    <source>
        <dbReference type="ARBA" id="ARBA00023027"/>
    </source>
</evidence>
<keyword evidence="8" id="KW-1185">Reference proteome</keyword>
<dbReference type="PANTHER" id="PTHR10996:SF254">
    <property type="entry name" value="D-ISOMER SPECIFIC 2-HYDROXYACID DEHYDROGENASE, CATALYTIC DOMAIN-CONTAINING PROTEIN-RELATED"/>
    <property type="match status" value="1"/>
</dbReference>
<dbReference type="GO" id="GO:0030267">
    <property type="term" value="F:glyoxylate reductase (NADPH) activity"/>
    <property type="evidence" value="ECO:0000318"/>
    <property type="project" value="GO_Central"/>
</dbReference>
<dbReference type="InterPro" id="IPR036291">
    <property type="entry name" value="NAD(P)-bd_dom_sf"/>
</dbReference>
<keyword evidence="3" id="KW-0520">NAD</keyword>
<proteinExistence type="inferred from homology"/>
<dbReference type="InterPro" id="IPR050223">
    <property type="entry name" value="D-isomer_2-hydroxyacid_DH"/>
</dbReference>
<comment type="caution">
    <text evidence="7">The sequence shown here is derived from an EMBL/GenBank/DDBJ whole genome shotgun (WGS) entry which is preliminary data.</text>
</comment>
<dbReference type="AlphaFoldDB" id="A0A9R1XIH3"/>
<accession>A0A9R1XIH3</accession>
<organism evidence="7 8">
    <name type="scientific">Lactuca sativa</name>
    <name type="common">Garden lettuce</name>
    <dbReference type="NCBI Taxonomy" id="4236"/>
    <lineage>
        <taxon>Eukaryota</taxon>
        <taxon>Viridiplantae</taxon>
        <taxon>Streptophyta</taxon>
        <taxon>Embryophyta</taxon>
        <taxon>Tracheophyta</taxon>
        <taxon>Spermatophyta</taxon>
        <taxon>Magnoliopsida</taxon>
        <taxon>eudicotyledons</taxon>
        <taxon>Gunneridae</taxon>
        <taxon>Pentapetalae</taxon>
        <taxon>asterids</taxon>
        <taxon>campanulids</taxon>
        <taxon>Asterales</taxon>
        <taxon>Asteraceae</taxon>
        <taxon>Cichorioideae</taxon>
        <taxon>Cichorieae</taxon>
        <taxon>Lactucinae</taxon>
        <taxon>Lactuca</taxon>
    </lineage>
</organism>
<dbReference type="FunFam" id="3.40.50.720:FF:000213">
    <property type="entry name" value="Putative 2-hydroxyacid dehydrogenase"/>
    <property type="match status" value="1"/>
</dbReference>
<evidence type="ECO:0000256" key="4">
    <source>
        <dbReference type="RuleBase" id="RU003719"/>
    </source>
</evidence>
<reference evidence="7 8" key="1">
    <citation type="journal article" date="2017" name="Nat. Commun.">
        <title>Genome assembly with in vitro proximity ligation data and whole-genome triplication in lettuce.</title>
        <authorList>
            <person name="Reyes-Chin-Wo S."/>
            <person name="Wang Z."/>
            <person name="Yang X."/>
            <person name="Kozik A."/>
            <person name="Arikit S."/>
            <person name="Song C."/>
            <person name="Xia L."/>
            <person name="Froenicke L."/>
            <person name="Lavelle D.O."/>
            <person name="Truco M.J."/>
            <person name="Xia R."/>
            <person name="Zhu S."/>
            <person name="Xu C."/>
            <person name="Xu H."/>
            <person name="Xu X."/>
            <person name="Cox K."/>
            <person name="Korf I."/>
            <person name="Meyers B.C."/>
            <person name="Michelmore R.W."/>
        </authorList>
    </citation>
    <scope>NUCLEOTIDE SEQUENCE [LARGE SCALE GENOMIC DNA]</scope>
    <source>
        <strain evidence="8">cv. Salinas</strain>
        <tissue evidence="7">Seedlings</tissue>
    </source>
</reference>
<protein>
    <recommendedName>
        <fullName evidence="9">D-isomer specific 2-hydroxyacid dehydrogenase NAD-binding domain-containing protein</fullName>
    </recommendedName>
</protein>
<dbReference type="InterPro" id="IPR006139">
    <property type="entry name" value="D-isomer_2_OHA_DH_cat_dom"/>
</dbReference>
<dbReference type="PANTHER" id="PTHR10996">
    <property type="entry name" value="2-HYDROXYACID DEHYDROGENASE-RELATED"/>
    <property type="match status" value="1"/>
</dbReference>
<dbReference type="Gene3D" id="3.40.50.720">
    <property type="entry name" value="NAD(P)-binding Rossmann-like Domain"/>
    <property type="match status" value="2"/>
</dbReference>
<evidence type="ECO:0000259" key="6">
    <source>
        <dbReference type="Pfam" id="PF02826"/>
    </source>
</evidence>
<evidence type="ECO:0000259" key="5">
    <source>
        <dbReference type="Pfam" id="PF00389"/>
    </source>
</evidence>
<dbReference type="GO" id="GO:0016618">
    <property type="term" value="F:hydroxypyruvate reductase [NAD(P)H] activity"/>
    <property type="evidence" value="ECO:0000318"/>
    <property type="project" value="GO_Central"/>
</dbReference>
<dbReference type="EMBL" id="NBSK02000004">
    <property type="protein sequence ID" value="KAJ0213894.1"/>
    <property type="molecule type" value="Genomic_DNA"/>
</dbReference>
<dbReference type="GO" id="GO:0005829">
    <property type="term" value="C:cytosol"/>
    <property type="evidence" value="ECO:0000318"/>
    <property type="project" value="GO_Central"/>
</dbReference>